<keyword evidence="3" id="KW-1185">Reference proteome</keyword>
<keyword evidence="1" id="KW-1133">Transmembrane helix</keyword>
<dbReference type="SUPFAM" id="SSF53474">
    <property type="entry name" value="alpha/beta-Hydrolases"/>
    <property type="match status" value="1"/>
</dbReference>
<protein>
    <recommendedName>
        <fullName evidence="4">Alpha/beta hydrolase</fullName>
    </recommendedName>
</protein>
<dbReference type="AlphaFoldDB" id="A0A7X1E4H2"/>
<sequence>MIQLNRYKLLCVLRASVRERCVGVIRVLLALLLVAGPLAAEDLFEHRALPTTGKEEAVLVLCPGMNGDGAFFLEETPWREFADRHALGLMAIHYTSPAGPMYSDARQGYYWPEQGSGEALLKEIQEVYGKDLPILIYGFSGGAHFVSRFSEWVPERVIAWSAYSAQFWDSPSESEILPPGIVACGEQDGVRWFPSFAYFYEGRRLGKPWTWVSLEGTGHVRNGDFEQFVREFFGEVLHGDESSSPVLVDVLSGETIDADEVLLQPGLAAILPSDALVESWRTLHAP</sequence>
<dbReference type="Gene3D" id="3.40.50.1820">
    <property type="entry name" value="alpha/beta hydrolase"/>
    <property type="match status" value="1"/>
</dbReference>
<gene>
    <name evidence="2" type="ORF">H5P30_09335</name>
</gene>
<dbReference type="InterPro" id="IPR029058">
    <property type="entry name" value="AB_hydrolase_fold"/>
</dbReference>
<keyword evidence="1" id="KW-0812">Transmembrane</keyword>
<proteinExistence type="predicted"/>
<evidence type="ECO:0000313" key="3">
    <source>
        <dbReference type="Proteomes" id="UP000525652"/>
    </source>
</evidence>
<evidence type="ECO:0000313" key="2">
    <source>
        <dbReference type="EMBL" id="MBC2601983.1"/>
    </source>
</evidence>
<name>A0A7X1E4H2_9BACT</name>
<keyword evidence="1" id="KW-0472">Membrane</keyword>
<dbReference type="Proteomes" id="UP000525652">
    <property type="component" value="Unassembled WGS sequence"/>
</dbReference>
<comment type="caution">
    <text evidence="2">The sequence shown here is derived from an EMBL/GenBank/DDBJ whole genome shotgun (WGS) entry which is preliminary data.</text>
</comment>
<dbReference type="EMBL" id="JACHVA010000080">
    <property type="protein sequence ID" value="MBC2601983.1"/>
    <property type="molecule type" value="Genomic_DNA"/>
</dbReference>
<reference evidence="2 3" key="1">
    <citation type="submission" date="2020-07" db="EMBL/GenBank/DDBJ databases">
        <authorList>
            <person name="Feng X."/>
        </authorList>
    </citation>
    <scope>NUCLEOTIDE SEQUENCE [LARGE SCALE GENOMIC DNA]</scope>
    <source>
        <strain evidence="2 3">JCM14086</strain>
    </source>
</reference>
<organism evidence="2 3">
    <name type="scientific">Puniceicoccus vermicola</name>
    <dbReference type="NCBI Taxonomy" id="388746"/>
    <lineage>
        <taxon>Bacteria</taxon>
        <taxon>Pseudomonadati</taxon>
        <taxon>Verrucomicrobiota</taxon>
        <taxon>Opitutia</taxon>
        <taxon>Puniceicoccales</taxon>
        <taxon>Puniceicoccaceae</taxon>
        <taxon>Puniceicoccus</taxon>
    </lineage>
</organism>
<feature type="transmembrane region" description="Helical" evidence="1">
    <location>
        <begin position="21"/>
        <end position="40"/>
    </location>
</feature>
<accession>A0A7X1E4H2</accession>
<evidence type="ECO:0000256" key="1">
    <source>
        <dbReference type="SAM" id="Phobius"/>
    </source>
</evidence>
<evidence type="ECO:0008006" key="4">
    <source>
        <dbReference type="Google" id="ProtNLM"/>
    </source>
</evidence>
<dbReference type="RefSeq" id="WP_185692681.1">
    <property type="nucleotide sequence ID" value="NZ_JACHVA010000080.1"/>
</dbReference>